<evidence type="ECO:0000256" key="4">
    <source>
        <dbReference type="ARBA" id="ARBA00022475"/>
    </source>
</evidence>
<feature type="transmembrane region" description="Helical" evidence="12">
    <location>
        <begin position="55"/>
        <end position="75"/>
    </location>
</feature>
<dbReference type="RefSeq" id="WP_084661349.1">
    <property type="nucleotide sequence ID" value="NZ_FWWY01000001.1"/>
</dbReference>
<dbReference type="EMBL" id="FWWY01000001">
    <property type="protein sequence ID" value="SMC04811.1"/>
    <property type="molecule type" value="Genomic_DNA"/>
</dbReference>
<evidence type="ECO:0000256" key="2">
    <source>
        <dbReference type="ARBA" id="ARBA00007543"/>
    </source>
</evidence>
<evidence type="ECO:0000256" key="7">
    <source>
        <dbReference type="ARBA" id="ARBA00022723"/>
    </source>
</evidence>
<dbReference type="GO" id="GO:0019646">
    <property type="term" value="P:aerobic electron transport chain"/>
    <property type="evidence" value="ECO:0007669"/>
    <property type="project" value="TreeGrafter"/>
</dbReference>
<keyword evidence="14" id="KW-1185">Reference proteome</keyword>
<dbReference type="STRING" id="28034.BFX07_01920"/>
<keyword evidence="11 12" id="KW-0472">Membrane</keyword>
<reference evidence="14" key="1">
    <citation type="submission" date="2017-04" db="EMBL/GenBank/DDBJ databases">
        <authorList>
            <person name="Varghese N."/>
            <person name="Submissions S."/>
        </authorList>
    </citation>
    <scope>NUCLEOTIDE SEQUENCE [LARGE SCALE GENOMIC DNA]</scope>
    <source>
        <strain evidence="14">DSM 9293</strain>
    </source>
</reference>
<dbReference type="PANTHER" id="PTHR43141:SF5">
    <property type="entry name" value="CYTOCHROME BD-I UBIQUINOL OXIDASE SUBUNIT 2"/>
    <property type="match status" value="1"/>
</dbReference>
<sequence length="333" mass="37399">MLNEFWFILIAVLFIGYFILEGFDYGVGMIYPLVSHNDHERRMAINTIGPLWSGNEVWLITAGGALFAAFPFWYATLFSGFYLALVLMLVGLIFRGVAIEYRSKVATERWHRTWDILLRTGSFLPALLWGVAFANLLQGVPINAQMNDVGGFWSLLTPYTILGGVLSLLLFLAQGASFLTLKTTGTLRTASLRLAKSLLTSVLIVALAFGIWTANLATVDHRSIYLLLTGLGWISLFAARWIIAKRQQWGFLLQSLMIALSTAGFFVGLFPHVMISSVSPRDDLTIYNAAANPYTLHVMTIVALTMVPIVLAYQVWTYWVFRKRITPQEHLEY</sequence>
<dbReference type="GO" id="GO:0009055">
    <property type="term" value="F:electron transfer activity"/>
    <property type="evidence" value="ECO:0007669"/>
    <property type="project" value="TreeGrafter"/>
</dbReference>
<comment type="similarity">
    <text evidence="2">Belongs to the cytochrome ubiquinol oxidase subunit 2 family.</text>
</comment>
<evidence type="ECO:0000256" key="11">
    <source>
        <dbReference type="ARBA" id="ARBA00023136"/>
    </source>
</evidence>
<evidence type="ECO:0000256" key="12">
    <source>
        <dbReference type="SAM" id="Phobius"/>
    </source>
</evidence>
<dbReference type="Pfam" id="PF02322">
    <property type="entry name" value="Cyt_bd_oxida_II"/>
    <property type="match status" value="1"/>
</dbReference>
<feature type="transmembrane region" description="Helical" evidence="12">
    <location>
        <begin position="6"/>
        <end position="34"/>
    </location>
</feature>
<gene>
    <name evidence="13" type="ORF">SAMN00768000_1854</name>
</gene>
<keyword evidence="10" id="KW-0408">Iron</keyword>
<evidence type="ECO:0000256" key="5">
    <source>
        <dbReference type="ARBA" id="ARBA00022617"/>
    </source>
</evidence>
<evidence type="ECO:0000313" key="13">
    <source>
        <dbReference type="EMBL" id="SMC04811.1"/>
    </source>
</evidence>
<keyword evidence="4" id="KW-1003">Cell membrane</keyword>
<organism evidence="13 14">
    <name type="scientific">Sulfobacillus thermosulfidooxidans (strain DSM 9293 / VKM B-1269 / AT-1)</name>
    <dbReference type="NCBI Taxonomy" id="929705"/>
    <lineage>
        <taxon>Bacteria</taxon>
        <taxon>Bacillati</taxon>
        <taxon>Bacillota</taxon>
        <taxon>Clostridia</taxon>
        <taxon>Eubacteriales</taxon>
        <taxon>Clostridiales Family XVII. Incertae Sedis</taxon>
        <taxon>Sulfobacillus</taxon>
    </lineage>
</organism>
<feature type="transmembrane region" description="Helical" evidence="12">
    <location>
        <begin position="152"/>
        <end position="173"/>
    </location>
</feature>
<keyword evidence="9 12" id="KW-1133">Transmembrane helix</keyword>
<keyword evidence="5" id="KW-0349">Heme</keyword>
<evidence type="ECO:0000256" key="10">
    <source>
        <dbReference type="ARBA" id="ARBA00023004"/>
    </source>
</evidence>
<dbReference type="GO" id="GO:0005886">
    <property type="term" value="C:plasma membrane"/>
    <property type="evidence" value="ECO:0007669"/>
    <property type="project" value="UniProtKB-SubCell"/>
</dbReference>
<dbReference type="GO" id="GO:0070069">
    <property type="term" value="C:cytochrome complex"/>
    <property type="evidence" value="ECO:0007669"/>
    <property type="project" value="TreeGrafter"/>
</dbReference>
<proteinExistence type="inferred from homology"/>
<evidence type="ECO:0000256" key="8">
    <source>
        <dbReference type="ARBA" id="ARBA00022982"/>
    </source>
</evidence>
<evidence type="ECO:0000256" key="9">
    <source>
        <dbReference type="ARBA" id="ARBA00022989"/>
    </source>
</evidence>
<feature type="transmembrane region" description="Helical" evidence="12">
    <location>
        <begin position="224"/>
        <end position="243"/>
    </location>
</feature>
<feature type="transmembrane region" description="Helical" evidence="12">
    <location>
        <begin position="294"/>
        <end position="321"/>
    </location>
</feature>
<dbReference type="PIRSF" id="PIRSF000267">
    <property type="entry name" value="Cyt_oxidse_sub2"/>
    <property type="match status" value="1"/>
</dbReference>
<keyword evidence="3" id="KW-0813">Transport</keyword>
<keyword evidence="6 12" id="KW-0812">Transmembrane</keyword>
<evidence type="ECO:0000256" key="3">
    <source>
        <dbReference type="ARBA" id="ARBA00022448"/>
    </source>
</evidence>
<comment type="subcellular location">
    <subcellularLocation>
        <location evidence="1">Cell membrane</location>
        <topology evidence="1">Multi-pass membrane protein</topology>
    </subcellularLocation>
</comment>
<evidence type="ECO:0000313" key="14">
    <source>
        <dbReference type="Proteomes" id="UP000192660"/>
    </source>
</evidence>
<feature type="transmembrane region" description="Helical" evidence="12">
    <location>
        <begin position="255"/>
        <end position="274"/>
    </location>
</feature>
<protein>
    <submittedName>
        <fullName evidence="13">Cytochrome d ubiquinol oxidase subunit II</fullName>
    </submittedName>
</protein>
<name>A0A1W1WER9_SULTA</name>
<dbReference type="Proteomes" id="UP000192660">
    <property type="component" value="Unassembled WGS sequence"/>
</dbReference>
<keyword evidence="7" id="KW-0479">Metal-binding</keyword>
<feature type="transmembrane region" description="Helical" evidence="12">
    <location>
        <begin position="81"/>
        <end position="101"/>
    </location>
</feature>
<accession>A0A1W1WER9</accession>
<feature type="transmembrane region" description="Helical" evidence="12">
    <location>
        <begin position="122"/>
        <end position="140"/>
    </location>
</feature>
<dbReference type="GO" id="GO:0046872">
    <property type="term" value="F:metal ion binding"/>
    <property type="evidence" value="ECO:0007669"/>
    <property type="project" value="UniProtKB-KW"/>
</dbReference>
<evidence type="ECO:0000256" key="6">
    <source>
        <dbReference type="ARBA" id="ARBA00022692"/>
    </source>
</evidence>
<dbReference type="NCBIfam" id="TIGR00203">
    <property type="entry name" value="cydB"/>
    <property type="match status" value="1"/>
</dbReference>
<dbReference type="OrthoDB" id="9776710at2"/>
<feature type="transmembrane region" description="Helical" evidence="12">
    <location>
        <begin position="194"/>
        <end position="212"/>
    </location>
</feature>
<dbReference type="GO" id="GO:0016682">
    <property type="term" value="F:oxidoreductase activity, acting on diphenols and related substances as donors, oxygen as acceptor"/>
    <property type="evidence" value="ECO:0007669"/>
    <property type="project" value="TreeGrafter"/>
</dbReference>
<dbReference type="InterPro" id="IPR003317">
    <property type="entry name" value="Cyt-d_oxidase_su2"/>
</dbReference>
<evidence type="ECO:0000256" key="1">
    <source>
        <dbReference type="ARBA" id="ARBA00004651"/>
    </source>
</evidence>
<dbReference type="AlphaFoldDB" id="A0A1W1WER9"/>
<keyword evidence="8" id="KW-0249">Electron transport</keyword>
<dbReference type="PANTHER" id="PTHR43141">
    <property type="entry name" value="CYTOCHROME BD2 SUBUNIT II"/>
    <property type="match status" value="1"/>
</dbReference>